<protein>
    <recommendedName>
        <fullName evidence="5">Lipopolysaccharide assembly protein A domain-containing protein</fullName>
    </recommendedName>
</protein>
<sequence>MRRAGIWLFISALLLAASWTVWQRVPHLAIAEWDAAGDGWRIVAYDWAGLPYLWPLALACILGGFFLFGIAFAWGYDWARNADHREQIAQLSHERDRALAEAEARIAWREQAAQQAQERAEQIRLAALQAEQHAHAKVQAAAAEVERYL</sequence>
<evidence type="ECO:0008006" key="5">
    <source>
        <dbReference type="Google" id="ProtNLM"/>
    </source>
</evidence>
<gene>
    <name evidence="3" type="ORF">SAMN04244571_04838</name>
</gene>
<evidence type="ECO:0000313" key="4">
    <source>
        <dbReference type="Proteomes" id="UP000198861"/>
    </source>
</evidence>
<accession>A0A1I1CS78</accession>
<keyword evidence="2" id="KW-0472">Membrane</keyword>
<evidence type="ECO:0000256" key="1">
    <source>
        <dbReference type="SAM" id="Coils"/>
    </source>
</evidence>
<keyword evidence="2" id="KW-1133">Transmembrane helix</keyword>
<reference evidence="3 4" key="1">
    <citation type="submission" date="2016-10" db="EMBL/GenBank/DDBJ databases">
        <authorList>
            <person name="Varghese N."/>
            <person name="Submissions S."/>
        </authorList>
    </citation>
    <scope>NUCLEOTIDE SEQUENCE [LARGE SCALE GENOMIC DNA]</scope>
    <source>
        <strain evidence="3 4">DSM 282</strain>
    </source>
</reference>
<organism evidence="3 4">
    <name type="scientific">Azotobacter beijerinckii</name>
    <dbReference type="NCBI Taxonomy" id="170623"/>
    <lineage>
        <taxon>Bacteria</taxon>
        <taxon>Pseudomonadati</taxon>
        <taxon>Pseudomonadota</taxon>
        <taxon>Gammaproteobacteria</taxon>
        <taxon>Pseudomonadales</taxon>
        <taxon>Pseudomonadaceae</taxon>
        <taxon>Azotobacter</taxon>
    </lineage>
</organism>
<keyword evidence="2" id="KW-0812">Transmembrane</keyword>
<keyword evidence="4" id="KW-1185">Reference proteome</keyword>
<feature type="transmembrane region" description="Helical" evidence="2">
    <location>
        <begin position="52"/>
        <end position="76"/>
    </location>
</feature>
<dbReference type="EMBL" id="FOKJ01000212">
    <property type="protein sequence ID" value="SFB65481.1"/>
    <property type="molecule type" value="Genomic_DNA"/>
</dbReference>
<evidence type="ECO:0000313" key="3">
    <source>
        <dbReference type="EMBL" id="SFB65481.1"/>
    </source>
</evidence>
<evidence type="ECO:0000256" key="2">
    <source>
        <dbReference type="SAM" id="Phobius"/>
    </source>
</evidence>
<dbReference type="Proteomes" id="UP000198861">
    <property type="component" value="Unassembled WGS sequence"/>
</dbReference>
<name>A0A1I1CS78_9GAMM</name>
<proteinExistence type="predicted"/>
<comment type="caution">
    <text evidence="3">The sequence shown here is derived from an EMBL/GenBank/DDBJ whole genome shotgun (WGS) entry which is preliminary data.</text>
</comment>
<keyword evidence="1" id="KW-0175">Coiled coil</keyword>
<dbReference type="RefSeq" id="WP_091014368.1">
    <property type="nucleotide sequence ID" value="NZ_FOKJ01000212.1"/>
</dbReference>
<feature type="coiled-coil region" evidence="1">
    <location>
        <begin position="81"/>
        <end position="133"/>
    </location>
</feature>